<feature type="region of interest" description="Disordered" evidence="12">
    <location>
        <begin position="1"/>
        <end position="32"/>
    </location>
</feature>
<dbReference type="GO" id="GO:0005737">
    <property type="term" value="C:cytoplasm"/>
    <property type="evidence" value="ECO:0007669"/>
    <property type="project" value="TreeGrafter"/>
</dbReference>
<dbReference type="GO" id="GO:0005524">
    <property type="term" value="F:ATP binding"/>
    <property type="evidence" value="ECO:0007669"/>
    <property type="project" value="UniProtKB-UniRule"/>
</dbReference>
<feature type="compositionally biased region" description="Low complexity" evidence="12">
    <location>
        <begin position="21"/>
        <end position="32"/>
    </location>
</feature>
<comment type="catalytic activity">
    <reaction evidence="8">
        <text>L-threonyl-[protein] + ATP = O-phospho-L-threonyl-[protein] + ADP + H(+)</text>
        <dbReference type="Rhea" id="RHEA:46608"/>
        <dbReference type="Rhea" id="RHEA-COMP:11060"/>
        <dbReference type="Rhea" id="RHEA-COMP:11605"/>
        <dbReference type="ChEBI" id="CHEBI:15378"/>
        <dbReference type="ChEBI" id="CHEBI:30013"/>
        <dbReference type="ChEBI" id="CHEBI:30616"/>
        <dbReference type="ChEBI" id="CHEBI:61977"/>
        <dbReference type="ChEBI" id="CHEBI:456216"/>
        <dbReference type="EC" id="2.7.11.25"/>
    </reaction>
</comment>
<dbReference type="PANTHER" id="PTHR48016">
    <property type="entry name" value="MAP KINASE KINASE KINASE SSK2-RELATED-RELATED"/>
    <property type="match status" value="1"/>
</dbReference>
<dbReference type="PRINTS" id="PR00109">
    <property type="entry name" value="TYRKINASE"/>
</dbReference>
<dbReference type="SUPFAM" id="SSF56112">
    <property type="entry name" value="Protein kinase-like (PK-like)"/>
    <property type="match status" value="1"/>
</dbReference>
<gene>
    <name evidence="15" type="primary">LOC108833197</name>
</gene>
<evidence type="ECO:0000256" key="9">
    <source>
        <dbReference type="ARBA" id="ARBA00048329"/>
    </source>
</evidence>
<dbReference type="SMART" id="SM00220">
    <property type="entry name" value="S_TKc"/>
    <property type="match status" value="1"/>
</dbReference>
<feature type="region of interest" description="Disordered" evidence="12">
    <location>
        <begin position="96"/>
        <end position="119"/>
    </location>
</feature>
<dbReference type="PANTHER" id="PTHR48016:SF7">
    <property type="entry name" value="PROTEIN KINASE DOMAIN-CONTAINING PROTEIN"/>
    <property type="match status" value="1"/>
</dbReference>
<feature type="binding site" evidence="10">
    <location>
        <position position="178"/>
    </location>
    <ligand>
        <name>ATP</name>
        <dbReference type="ChEBI" id="CHEBI:30616"/>
    </ligand>
</feature>
<dbReference type="Gene3D" id="1.10.510.10">
    <property type="entry name" value="Transferase(Phosphotransferase) domain 1"/>
    <property type="match status" value="1"/>
</dbReference>
<accession>A0A9W3C0D8</accession>
<reference evidence="15" key="2">
    <citation type="submission" date="2025-08" db="UniProtKB">
        <authorList>
            <consortium name="RefSeq"/>
        </authorList>
    </citation>
    <scope>IDENTIFICATION</scope>
    <source>
        <tissue evidence="15">Leaf</tissue>
    </source>
</reference>
<evidence type="ECO:0000256" key="1">
    <source>
        <dbReference type="ARBA" id="ARBA00006529"/>
    </source>
</evidence>
<dbReference type="GO" id="GO:0004709">
    <property type="term" value="F:MAP kinase kinase kinase activity"/>
    <property type="evidence" value="ECO:0007669"/>
    <property type="project" value="UniProtKB-EC"/>
</dbReference>
<keyword evidence="14" id="KW-1185">Reference proteome</keyword>
<evidence type="ECO:0000256" key="12">
    <source>
        <dbReference type="SAM" id="MobiDB-lite"/>
    </source>
</evidence>
<evidence type="ECO:0000256" key="2">
    <source>
        <dbReference type="ARBA" id="ARBA00012406"/>
    </source>
</evidence>
<dbReference type="InterPro" id="IPR017441">
    <property type="entry name" value="Protein_kinase_ATP_BS"/>
</dbReference>
<evidence type="ECO:0000256" key="10">
    <source>
        <dbReference type="PROSITE-ProRule" id="PRU10141"/>
    </source>
</evidence>
<dbReference type="InterPro" id="IPR001245">
    <property type="entry name" value="Ser-Thr/Tyr_kinase_cat_dom"/>
</dbReference>
<evidence type="ECO:0000256" key="3">
    <source>
        <dbReference type="ARBA" id="ARBA00022527"/>
    </source>
</evidence>
<name>A0A9W3C0D8_RAPSA</name>
<comment type="similarity">
    <text evidence="1">Belongs to the protein kinase superfamily. STE Ser/Thr protein kinase family. MAP kinase kinase kinase subfamily.</text>
</comment>
<dbReference type="PROSITE" id="PS50011">
    <property type="entry name" value="PROTEIN_KINASE_DOM"/>
    <property type="match status" value="1"/>
</dbReference>
<dbReference type="OrthoDB" id="266718at2759"/>
<dbReference type="AlphaFoldDB" id="A0A9W3C0D8"/>
<dbReference type="InterPro" id="IPR050538">
    <property type="entry name" value="MAP_kinase_kinase_kinase"/>
</dbReference>
<keyword evidence="6" id="KW-0418">Kinase</keyword>
<organism evidence="14 15">
    <name type="scientific">Raphanus sativus</name>
    <name type="common">Radish</name>
    <name type="synonym">Raphanus raphanistrum var. sativus</name>
    <dbReference type="NCBI Taxonomy" id="3726"/>
    <lineage>
        <taxon>Eukaryota</taxon>
        <taxon>Viridiplantae</taxon>
        <taxon>Streptophyta</taxon>
        <taxon>Embryophyta</taxon>
        <taxon>Tracheophyta</taxon>
        <taxon>Spermatophyta</taxon>
        <taxon>Magnoliopsida</taxon>
        <taxon>eudicotyledons</taxon>
        <taxon>Gunneridae</taxon>
        <taxon>Pentapetalae</taxon>
        <taxon>rosids</taxon>
        <taxon>malvids</taxon>
        <taxon>Brassicales</taxon>
        <taxon>Brassicaceae</taxon>
        <taxon>Brassiceae</taxon>
        <taxon>Raphanus</taxon>
    </lineage>
</organism>
<evidence type="ECO:0000256" key="8">
    <source>
        <dbReference type="ARBA" id="ARBA00047559"/>
    </source>
</evidence>
<dbReference type="RefSeq" id="XP_056844977.1">
    <property type="nucleotide sequence ID" value="XM_056988997.1"/>
</dbReference>
<evidence type="ECO:0000256" key="4">
    <source>
        <dbReference type="ARBA" id="ARBA00022679"/>
    </source>
</evidence>
<keyword evidence="7 10" id="KW-0067">ATP-binding</keyword>
<evidence type="ECO:0000256" key="6">
    <source>
        <dbReference type="ARBA" id="ARBA00022777"/>
    </source>
</evidence>
<dbReference type="Proteomes" id="UP000504610">
    <property type="component" value="Chromosome 1"/>
</dbReference>
<proteinExistence type="inferred from homology"/>
<dbReference type="Pfam" id="PF00069">
    <property type="entry name" value="Pkinase"/>
    <property type="match status" value="1"/>
</dbReference>
<dbReference type="PROSITE" id="PS00108">
    <property type="entry name" value="PROTEIN_KINASE_ST"/>
    <property type="match status" value="1"/>
</dbReference>
<dbReference type="InterPro" id="IPR008271">
    <property type="entry name" value="Ser/Thr_kinase_AS"/>
</dbReference>
<feature type="domain" description="Protein kinase" evidence="13">
    <location>
        <begin position="150"/>
        <end position="405"/>
    </location>
</feature>
<comment type="catalytic activity">
    <reaction evidence="9">
        <text>L-seryl-[protein] + ATP = O-phospho-L-seryl-[protein] + ADP + H(+)</text>
        <dbReference type="Rhea" id="RHEA:17989"/>
        <dbReference type="Rhea" id="RHEA-COMP:9863"/>
        <dbReference type="Rhea" id="RHEA-COMP:11604"/>
        <dbReference type="ChEBI" id="CHEBI:15378"/>
        <dbReference type="ChEBI" id="CHEBI:29999"/>
        <dbReference type="ChEBI" id="CHEBI:30616"/>
        <dbReference type="ChEBI" id="CHEBI:83421"/>
        <dbReference type="ChEBI" id="CHEBI:456216"/>
        <dbReference type="EC" id="2.7.11.25"/>
    </reaction>
</comment>
<keyword evidence="4" id="KW-0808">Transferase</keyword>
<protein>
    <recommendedName>
        <fullName evidence="2">mitogen-activated protein kinase kinase kinase</fullName>
        <ecNumber evidence="2">2.7.11.25</ecNumber>
    </recommendedName>
</protein>
<evidence type="ECO:0000256" key="5">
    <source>
        <dbReference type="ARBA" id="ARBA00022741"/>
    </source>
</evidence>
<dbReference type="InterPro" id="IPR000719">
    <property type="entry name" value="Prot_kinase_dom"/>
</dbReference>
<dbReference type="GO" id="GO:1902065">
    <property type="term" value="P:response to L-glutamate"/>
    <property type="evidence" value="ECO:0007669"/>
    <property type="project" value="UniProtKB-ARBA"/>
</dbReference>
<keyword evidence="5 10" id="KW-0547">Nucleotide-binding</keyword>
<evidence type="ECO:0000259" key="13">
    <source>
        <dbReference type="PROSITE" id="PS50011"/>
    </source>
</evidence>
<dbReference type="GeneID" id="108833197"/>
<feature type="compositionally biased region" description="Low complexity" evidence="12">
    <location>
        <begin position="107"/>
        <end position="117"/>
    </location>
</feature>
<dbReference type="InterPro" id="IPR011009">
    <property type="entry name" value="Kinase-like_dom_sf"/>
</dbReference>
<evidence type="ECO:0000313" key="15">
    <source>
        <dbReference type="RefSeq" id="XP_056844977.1"/>
    </source>
</evidence>
<dbReference type="EC" id="2.7.11.25" evidence="2"/>
<sequence>MKKSSGRSDHVVKHSNAGAASFSSSSSEDLSVSNSSVWSVLMTRSKEFPDRISLRNFRVEYGNPYDLAIPVDAWEAFKLKIDKRPVQDLNEARLLESVDTNEGGGPSSSSGENPLGSIDPPANTLAPALPFSTVFDTSPIYSSGFVITSWLKGELLGQGSFGFVYEGISSDGDFFAVKEVSLLDQGSHAQECIQQVEKEIALLSQLQHQHIVRYRGTAKDGSNLYIFLELVSQGSLLKLYRRYPLPNSVVSTYTRQILDGLKYLHGEGFIHRDIKCANVLVDTTGAVKLADFGLAKVSKLNDIKLYRGDPFWMAPEVINPKRTDGYGSSADIWSLGCTVLEMLTRKFPYFDPENPYQAPYRIGKGELPDIPDTLSLDARDFIIRCLRVNPKERPTAAELLNHPFASP</sequence>
<evidence type="ECO:0000313" key="14">
    <source>
        <dbReference type="Proteomes" id="UP000504610"/>
    </source>
</evidence>
<keyword evidence="3 11" id="KW-0723">Serine/threonine-protein kinase</keyword>
<dbReference type="FunFam" id="1.10.510.10:FF:000359">
    <property type="entry name" value="Mitogen-activated protein kinase 1, putative, expressed"/>
    <property type="match status" value="1"/>
</dbReference>
<dbReference type="KEGG" id="rsz:108833197"/>
<feature type="compositionally biased region" description="Basic and acidic residues" evidence="12">
    <location>
        <begin position="1"/>
        <end position="12"/>
    </location>
</feature>
<dbReference type="PROSITE" id="PS00107">
    <property type="entry name" value="PROTEIN_KINASE_ATP"/>
    <property type="match status" value="1"/>
</dbReference>
<evidence type="ECO:0000256" key="7">
    <source>
        <dbReference type="ARBA" id="ARBA00022840"/>
    </source>
</evidence>
<evidence type="ECO:0000256" key="11">
    <source>
        <dbReference type="RuleBase" id="RU000304"/>
    </source>
</evidence>
<reference evidence="14" key="1">
    <citation type="journal article" date="2019" name="Database">
        <title>The radish genome database (RadishGD): an integrated information resource for radish genomics.</title>
        <authorList>
            <person name="Yu H.J."/>
            <person name="Baek S."/>
            <person name="Lee Y.J."/>
            <person name="Cho A."/>
            <person name="Mun J.H."/>
        </authorList>
    </citation>
    <scope>NUCLEOTIDE SEQUENCE [LARGE SCALE GENOMIC DNA]</scope>
    <source>
        <strain evidence="14">cv. WK10039</strain>
    </source>
</reference>